<keyword evidence="1" id="KW-0472">Membrane</keyword>
<protein>
    <submittedName>
        <fullName evidence="2">Uncharacterized protein</fullName>
    </submittedName>
</protein>
<keyword evidence="1" id="KW-1133">Transmembrane helix</keyword>
<keyword evidence="3" id="KW-1185">Reference proteome</keyword>
<keyword evidence="1" id="KW-0812">Transmembrane</keyword>
<evidence type="ECO:0000313" key="3">
    <source>
        <dbReference type="Proteomes" id="UP000494363"/>
    </source>
</evidence>
<feature type="transmembrane region" description="Helical" evidence="1">
    <location>
        <begin position="16"/>
        <end position="33"/>
    </location>
</feature>
<dbReference type="Proteomes" id="UP000494363">
    <property type="component" value="Unassembled WGS sequence"/>
</dbReference>
<accession>A0A6J5DKT2</accession>
<dbReference type="RefSeq" id="WP_175226739.1">
    <property type="nucleotide sequence ID" value="NZ_CADIKH010000009.1"/>
</dbReference>
<evidence type="ECO:0000256" key="1">
    <source>
        <dbReference type="SAM" id="Phobius"/>
    </source>
</evidence>
<sequence length="51" mass="5434">MTKQTNTGSTPSVPSLKAYLIALVLIVAGIMVFHEGPLRPMASFSKFVLGI</sequence>
<gene>
    <name evidence="2" type="ORF">LMG29542_02483</name>
</gene>
<reference evidence="2 3" key="1">
    <citation type="submission" date="2020-04" db="EMBL/GenBank/DDBJ databases">
        <authorList>
            <person name="De Canck E."/>
        </authorList>
    </citation>
    <scope>NUCLEOTIDE SEQUENCE [LARGE SCALE GENOMIC DNA]</scope>
    <source>
        <strain evidence="2 3">LMG 29542</strain>
    </source>
</reference>
<proteinExistence type="predicted"/>
<name>A0A6J5DKT2_9BURK</name>
<organism evidence="2 3">
    <name type="scientific">Paraburkholderia humisilvae</name>
    <dbReference type="NCBI Taxonomy" id="627669"/>
    <lineage>
        <taxon>Bacteria</taxon>
        <taxon>Pseudomonadati</taxon>
        <taxon>Pseudomonadota</taxon>
        <taxon>Betaproteobacteria</taxon>
        <taxon>Burkholderiales</taxon>
        <taxon>Burkholderiaceae</taxon>
        <taxon>Paraburkholderia</taxon>
    </lineage>
</organism>
<dbReference type="AlphaFoldDB" id="A0A6J5DKT2"/>
<evidence type="ECO:0000313" key="2">
    <source>
        <dbReference type="EMBL" id="CAB3754900.1"/>
    </source>
</evidence>
<dbReference type="EMBL" id="CADIKH010000009">
    <property type="protein sequence ID" value="CAB3754900.1"/>
    <property type="molecule type" value="Genomic_DNA"/>
</dbReference>